<proteinExistence type="predicted"/>
<dbReference type="RefSeq" id="WP_188630435.1">
    <property type="nucleotide sequence ID" value="NZ_BMKE01000022.1"/>
</dbReference>
<protein>
    <submittedName>
        <fullName evidence="7">Cytochrome c</fullName>
    </submittedName>
</protein>
<accession>A0ABQ1ITB1</accession>
<dbReference type="SUPFAM" id="SSF47175">
    <property type="entry name" value="Cytochromes"/>
    <property type="match status" value="1"/>
</dbReference>
<evidence type="ECO:0000256" key="1">
    <source>
        <dbReference type="ARBA" id="ARBA00022448"/>
    </source>
</evidence>
<dbReference type="EMBL" id="BMKE01000022">
    <property type="protein sequence ID" value="GGB50595.1"/>
    <property type="molecule type" value="Genomic_DNA"/>
</dbReference>
<evidence type="ECO:0000256" key="4">
    <source>
        <dbReference type="ARBA" id="ARBA00022982"/>
    </source>
</evidence>
<evidence type="ECO:0000256" key="6">
    <source>
        <dbReference type="SAM" id="SignalP"/>
    </source>
</evidence>
<dbReference type="PROSITE" id="PS51009">
    <property type="entry name" value="CYTCII"/>
    <property type="match status" value="1"/>
</dbReference>
<name>A0ABQ1ITB1_9GAMM</name>
<comment type="caution">
    <text evidence="7">The sequence shown here is derived from an EMBL/GenBank/DDBJ whole genome shotgun (WGS) entry which is preliminary data.</text>
</comment>
<organism evidence="7 8">
    <name type="scientific">Oceanisphaera marina</name>
    <dbReference type="NCBI Taxonomy" id="2017550"/>
    <lineage>
        <taxon>Bacteria</taxon>
        <taxon>Pseudomonadati</taxon>
        <taxon>Pseudomonadota</taxon>
        <taxon>Gammaproteobacteria</taxon>
        <taxon>Aeromonadales</taxon>
        <taxon>Aeromonadaceae</taxon>
        <taxon>Oceanisphaera</taxon>
    </lineage>
</organism>
<keyword evidence="6" id="KW-0732">Signal</keyword>
<feature type="signal peptide" evidence="6">
    <location>
        <begin position="1"/>
        <end position="20"/>
    </location>
</feature>
<keyword evidence="4" id="KW-0249">Electron transport</keyword>
<sequence length="152" mass="16342">MLKKIALVAIGGLFATTAIAQSELFKADDLVKYRQSIYQVMSAQAKVMGAMAKGEIEFDANTVHERALNMGNVAKLLGETYVPATQGVKESNMLPAAWEDMDDFSAKGKAFGSALQELIAASGESDFDAAKARPAIGKMLKSCKACHDDYRD</sequence>
<dbReference type="Proteomes" id="UP000646152">
    <property type="component" value="Unassembled WGS sequence"/>
</dbReference>
<evidence type="ECO:0000256" key="2">
    <source>
        <dbReference type="ARBA" id="ARBA00022617"/>
    </source>
</evidence>
<dbReference type="InterPro" id="IPR002321">
    <property type="entry name" value="Cyt_c_II"/>
</dbReference>
<keyword evidence="1" id="KW-0813">Transport</keyword>
<dbReference type="PIRSF" id="PIRSF000027">
    <property type="entry name" value="Cytc_c_prime"/>
    <property type="match status" value="1"/>
</dbReference>
<dbReference type="InterPro" id="IPR010980">
    <property type="entry name" value="Cyt_c/b562"/>
</dbReference>
<keyword evidence="8" id="KW-1185">Reference proteome</keyword>
<evidence type="ECO:0000256" key="3">
    <source>
        <dbReference type="ARBA" id="ARBA00022723"/>
    </source>
</evidence>
<reference evidence="8" key="1">
    <citation type="journal article" date="2019" name="Int. J. Syst. Evol. Microbiol.">
        <title>The Global Catalogue of Microorganisms (GCM) 10K type strain sequencing project: providing services to taxonomists for standard genome sequencing and annotation.</title>
        <authorList>
            <consortium name="The Broad Institute Genomics Platform"/>
            <consortium name="The Broad Institute Genome Sequencing Center for Infectious Disease"/>
            <person name="Wu L."/>
            <person name="Ma J."/>
        </authorList>
    </citation>
    <scope>NUCLEOTIDE SEQUENCE [LARGE SCALE GENOMIC DNA]</scope>
    <source>
        <strain evidence="8">CGMCC 1.15923</strain>
    </source>
</reference>
<keyword evidence="3" id="KW-0479">Metal-binding</keyword>
<dbReference type="InterPro" id="IPR012127">
    <property type="entry name" value="Cyt_c_prime"/>
</dbReference>
<keyword evidence="5" id="KW-0408">Iron</keyword>
<dbReference type="Pfam" id="PF01322">
    <property type="entry name" value="Cytochrom_C_2"/>
    <property type="match status" value="1"/>
</dbReference>
<keyword evidence="2" id="KW-0349">Heme</keyword>
<evidence type="ECO:0000313" key="7">
    <source>
        <dbReference type="EMBL" id="GGB50595.1"/>
    </source>
</evidence>
<evidence type="ECO:0000256" key="5">
    <source>
        <dbReference type="ARBA" id="ARBA00023004"/>
    </source>
</evidence>
<dbReference type="Gene3D" id="1.20.120.10">
    <property type="entry name" value="Cytochrome c/b562"/>
    <property type="match status" value="1"/>
</dbReference>
<evidence type="ECO:0000313" key="8">
    <source>
        <dbReference type="Proteomes" id="UP000646152"/>
    </source>
</evidence>
<feature type="chain" id="PRO_5045240814" evidence="6">
    <location>
        <begin position="21"/>
        <end position="152"/>
    </location>
</feature>
<gene>
    <name evidence="7" type="ORF">GCM10011502_24650</name>
</gene>